<dbReference type="EMBL" id="LATX01002409">
    <property type="protein sequence ID" value="KTB29833.1"/>
    <property type="molecule type" value="Genomic_DNA"/>
</dbReference>
<dbReference type="eggNOG" id="ENOG502QU39">
    <property type="taxonomic scope" value="Eukaryota"/>
</dbReference>
<evidence type="ECO:0000256" key="6">
    <source>
        <dbReference type="ARBA" id="ARBA00022729"/>
    </source>
</evidence>
<dbReference type="Proteomes" id="UP000054988">
    <property type="component" value="Unassembled WGS sequence"/>
</dbReference>
<sequence length="337" mass="36981">MTHSFTIFGPATEYFDVPTRAAAYYAQQLLSTPSDAVYPNCSWECAIRKPSGLVYTSTEVLTDRRTERRREIRSRGRSSWRIKTHPVIFSLKRFTLGILAAANPLERRTATNVFPTPPTTSHLSKPITVAAGQTFTPSQPYTRYDRGSGACNEQAEGGDSDAVFLLEEGATLSRVVIGKDQAEGIHCLGSCTLDHVFFEDVCEDAITIKQKGGTSHINYGGAKNADDKIVQHNGGGTVIINSFYAENFGKLYRSCGNCDTMYKRDVQVNDVWAVDGDVLVGINSNYGDTAKIRTTRAQNVDTICQRYNGNDDGDEPTEVGDGPDSKYCLYTSSDITS</sequence>
<dbReference type="GO" id="GO:0045490">
    <property type="term" value="P:pectin catabolic process"/>
    <property type="evidence" value="ECO:0007669"/>
    <property type="project" value="TreeGrafter"/>
</dbReference>
<keyword evidence="6" id="KW-0732">Signal</keyword>
<dbReference type="InterPro" id="IPR011050">
    <property type="entry name" value="Pectin_lyase_fold/virulence"/>
</dbReference>
<evidence type="ECO:0000256" key="7">
    <source>
        <dbReference type="ARBA" id="ARBA00022837"/>
    </source>
</evidence>
<comment type="similarity">
    <text evidence="4 10">Belongs to the polysaccharide lyase 3 family.</text>
</comment>
<dbReference type="InterPro" id="IPR012334">
    <property type="entry name" value="Pectin_lyas_fold"/>
</dbReference>
<dbReference type="PANTHER" id="PTHR33407:SF9">
    <property type="entry name" value="PECTATE LYASE F-RELATED"/>
    <property type="match status" value="1"/>
</dbReference>
<comment type="cofactor">
    <cofactor evidence="2 10">
        <name>Ca(2+)</name>
        <dbReference type="ChEBI" id="CHEBI:29108"/>
    </cofactor>
</comment>
<dbReference type="GO" id="GO:0005576">
    <property type="term" value="C:extracellular region"/>
    <property type="evidence" value="ECO:0007669"/>
    <property type="project" value="UniProtKB-SubCell"/>
</dbReference>
<reference evidence="11 12" key="1">
    <citation type="submission" date="2015-12" db="EMBL/GenBank/DDBJ databases">
        <title>Draft genome sequence of Moniliophthora roreri, the causal agent of frosty pod rot of cacao.</title>
        <authorList>
            <person name="Aime M.C."/>
            <person name="Diaz-Valderrama J.R."/>
            <person name="Kijpornyongpan T."/>
            <person name="Phillips-Mora W."/>
        </authorList>
    </citation>
    <scope>NUCLEOTIDE SEQUENCE [LARGE SCALE GENOMIC DNA]</scope>
    <source>
        <strain evidence="11 12">MCA 2952</strain>
    </source>
</reference>
<keyword evidence="8 10" id="KW-0456">Lyase</keyword>
<organism evidence="11 12">
    <name type="scientific">Moniliophthora roreri</name>
    <name type="common">Frosty pod rot fungus</name>
    <name type="synonym">Monilia roreri</name>
    <dbReference type="NCBI Taxonomy" id="221103"/>
    <lineage>
        <taxon>Eukaryota</taxon>
        <taxon>Fungi</taxon>
        <taxon>Dikarya</taxon>
        <taxon>Basidiomycota</taxon>
        <taxon>Agaricomycotina</taxon>
        <taxon>Agaricomycetes</taxon>
        <taxon>Agaricomycetidae</taxon>
        <taxon>Agaricales</taxon>
        <taxon>Marasmiineae</taxon>
        <taxon>Marasmiaceae</taxon>
        <taxon>Moniliophthora</taxon>
    </lineage>
</organism>
<dbReference type="SUPFAM" id="SSF51126">
    <property type="entry name" value="Pectin lyase-like"/>
    <property type="match status" value="1"/>
</dbReference>
<keyword evidence="5 10" id="KW-0964">Secreted</keyword>
<comment type="function">
    <text evidence="9 10">Pectinolytic enzyme consist of four classes of enzymes: pectin lyase, polygalacturonase, pectin methylesterase and rhamnogalacturonase. Among pectinolytic enzymes, pectin lyase is the most important in depolymerization of pectin, since it cleaves internal glycosidic bonds of highly methylated pectins. Favors pectate, the anion, over pectin, the methyl ester.</text>
</comment>
<evidence type="ECO:0000256" key="4">
    <source>
        <dbReference type="ARBA" id="ARBA00006463"/>
    </source>
</evidence>
<evidence type="ECO:0000256" key="8">
    <source>
        <dbReference type="ARBA" id="ARBA00023239"/>
    </source>
</evidence>
<dbReference type="AlphaFoldDB" id="A0A0W0F0G7"/>
<dbReference type="GO" id="GO:0030570">
    <property type="term" value="F:pectate lyase activity"/>
    <property type="evidence" value="ECO:0007669"/>
    <property type="project" value="UniProtKB-UniRule"/>
</dbReference>
<evidence type="ECO:0000256" key="3">
    <source>
        <dbReference type="ARBA" id="ARBA00004613"/>
    </source>
</evidence>
<dbReference type="Pfam" id="PF03211">
    <property type="entry name" value="Pectate_lyase"/>
    <property type="match status" value="1"/>
</dbReference>
<accession>A0A0W0F0G7</accession>
<comment type="subcellular location">
    <subcellularLocation>
        <location evidence="3 10">Secreted</location>
    </subcellularLocation>
</comment>
<comment type="catalytic activity">
    <reaction evidence="1 10">
        <text>Eliminative cleavage of (1-&gt;4)-alpha-D-galacturonan to give oligosaccharides with 4-deoxy-alpha-D-galact-4-enuronosyl groups at their non-reducing ends.</text>
        <dbReference type="EC" id="4.2.2.2"/>
    </reaction>
</comment>
<comment type="caution">
    <text evidence="11">The sequence shown here is derived from an EMBL/GenBank/DDBJ whole genome shotgun (WGS) entry which is preliminary data.</text>
</comment>
<evidence type="ECO:0000256" key="2">
    <source>
        <dbReference type="ARBA" id="ARBA00001913"/>
    </source>
</evidence>
<evidence type="ECO:0000256" key="1">
    <source>
        <dbReference type="ARBA" id="ARBA00000695"/>
    </source>
</evidence>
<evidence type="ECO:0000256" key="5">
    <source>
        <dbReference type="ARBA" id="ARBA00022525"/>
    </source>
</evidence>
<protein>
    <recommendedName>
        <fullName evidence="10">Pectate lyase</fullName>
        <ecNumber evidence="10">4.2.2.2</ecNumber>
    </recommendedName>
</protein>
<dbReference type="InterPro" id="IPR004898">
    <property type="entry name" value="Pectate_lyase_PlyH/PlyE-like"/>
</dbReference>
<dbReference type="PANTHER" id="PTHR33407">
    <property type="entry name" value="PECTATE LYASE F-RELATED"/>
    <property type="match status" value="1"/>
</dbReference>
<proteinExistence type="inferred from homology"/>
<name>A0A0W0F0G7_MONRR</name>
<dbReference type="Gene3D" id="2.160.20.10">
    <property type="entry name" value="Single-stranded right-handed beta-helix, Pectin lyase-like"/>
    <property type="match status" value="1"/>
</dbReference>
<keyword evidence="7 10" id="KW-0106">Calcium</keyword>
<gene>
    <name evidence="11" type="ORF">WG66_17575</name>
</gene>
<evidence type="ECO:0000313" key="12">
    <source>
        <dbReference type="Proteomes" id="UP000054988"/>
    </source>
</evidence>
<evidence type="ECO:0000256" key="9">
    <source>
        <dbReference type="ARBA" id="ARBA00025679"/>
    </source>
</evidence>
<evidence type="ECO:0000256" key="10">
    <source>
        <dbReference type="RuleBase" id="RU367009"/>
    </source>
</evidence>
<evidence type="ECO:0000313" key="11">
    <source>
        <dbReference type="EMBL" id="KTB29833.1"/>
    </source>
</evidence>
<dbReference type="EC" id="4.2.2.2" evidence="10"/>